<accession>A0A0L6VHI5</accession>
<name>A0A0L6VHI5_9BASI</name>
<keyword evidence="1" id="KW-1133">Transmembrane helix</keyword>
<reference evidence="2 3" key="1">
    <citation type="submission" date="2015-08" db="EMBL/GenBank/DDBJ databases">
        <title>Next Generation Sequencing and Analysis of the Genome of Puccinia sorghi L Schw, the Causal Agent of Maize Common Rust.</title>
        <authorList>
            <person name="Rochi L."/>
            <person name="Burguener G."/>
            <person name="Darino M."/>
            <person name="Turjanski A."/>
            <person name="Kreff E."/>
            <person name="Dieguez M.J."/>
            <person name="Sacco F."/>
        </authorList>
    </citation>
    <scope>NUCLEOTIDE SEQUENCE [LARGE SCALE GENOMIC DNA]</scope>
    <source>
        <strain evidence="2 3">RO10H11247</strain>
    </source>
</reference>
<feature type="transmembrane region" description="Helical" evidence="1">
    <location>
        <begin position="179"/>
        <end position="201"/>
    </location>
</feature>
<dbReference type="VEuPathDB" id="FungiDB:VP01_1592g1"/>
<feature type="transmembrane region" description="Helical" evidence="1">
    <location>
        <begin position="133"/>
        <end position="158"/>
    </location>
</feature>
<keyword evidence="1" id="KW-0472">Membrane</keyword>
<evidence type="ECO:0000256" key="1">
    <source>
        <dbReference type="SAM" id="Phobius"/>
    </source>
</evidence>
<keyword evidence="1" id="KW-0812">Transmembrane</keyword>
<sequence>MTSSAKAHQDLIPENYKHTFGNCTEIVAFNMWLLQSCVTLTLFIFSTISLLQPLRFSKSKAISGSHKLLFYSLDPFSSIQDLCLTQYQASIQSSRQKIKSSVSKVINQSHILINLFTTKLTSLLVLIDKLSKLHILIFLYQFTSFSCDTASYQILLAASSYYLSHLFTKQVLGMILCPYFFLMIFPCFSHSLSFFFQFGFYLQKSYFFQLYVVFWLPVFSFYLWVLIINMFLDGNIFFSLYLFILHSEKFAIFQPIYHRKWVVKITLTYRIILALSIQVPRKLNLYQFGKKHRNNISNSHPSPMKKCHIDKQMDTFLEDFLSFSQREKTFNLFFKITSIHGKNYQDMFLAFFFLALHLNLSRISNYTLMQLIVYHFKFLKSTPMSTSEESLKIYCSPLISTDLICFIATGNPFNNHLNFQFSELNPSTEKINLLNYLQLTCRKSQEASVHSHCADCTVNFPKHIYICKHLGFGWQPGWSILHTKFRKLSRFVLKCSVVTYTTFLILSGLHILNKCTHIHPKSFPDIMRWKNTIQILDFPPCKILRGDFQDLNSEFFSLLLFRDKHTYNMNIKLQEHVKTL</sequence>
<comment type="caution">
    <text evidence="2">The sequence shown here is derived from an EMBL/GenBank/DDBJ whole genome shotgun (WGS) entry which is preliminary data.</text>
</comment>
<dbReference type="EMBL" id="LAVV01006384">
    <property type="protein sequence ID" value="KNZ60218.1"/>
    <property type="molecule type" value="Genomic_DNA"/>
</dbReference>
<keyword evidence="3" id="KW-1185">Reference proteome</keyword>
<protein>
    <submittedName>
        <fullName evidence="2">Uncharacterized protein</fullName>
    </submittedName>
</protein>
<proteinExistence type="predicted"/>
<dbReference type="AlphaFoldDB" id="A0A0L6VHI5"/>
<evidence type="ECO:0000313" key="3">
    <source>
        <dbReference type="Proteomes" id="UP000037035"/>
    </source>
</evidence>
<feature type="transmembrane region" description="Helical" evidence="1">
    <location>
        <begin position="32"/>
        <end position="51"/>
    </location>
</feature>
<organism evidence="2 3">
    <name type="scientific">Puccinia sorghi</name>
    <dbReference type="NCBI Taxonomy" id="27349"/>
    <lineage>
        <taxon>Eukaryota</taxon>
        <taxon>Fungi</taxon>
        <taxon>Dikarya</taxon>
        <taxon>Basidiomycota</taxon>
        <taxon>Pucciniomycotina</taxon>
        <taxon>Pucciniomycetes</taxon>
        <taxon>Pucciniales</taxon>
        <taxon>Pucciniaceae</taxon>
        <taxon>Puccinia</taxon>
    </lineage>
</organism>
<feature type="transmembrane region" description="Helical" evidence="1">
    <location>
        <begin position="105"/>
        <end position="127"/>
    </location>
</feature>
<dbReference type="Proteomes" id="UP000037035">
    <property type="component" value="Unassembled WGS sequence"/>
</dbReference>
<evidence type="ECO:0000313" key="2">
    <source>
        <dbReference type="EMBL" id="KNZ60218.1"/>
    </source>
</evidence>
<gene>
    <name evidence="2" type="ORF">VP01_1592g1</name>
</gene>